<comment type="catalytic activity">
    <reaction evidence="13">
        <text>a 1,2-diacyl-sn-glycero-3-phospho-L-serine + H(+) = a 1,2-diacyl-sn-glycero-3-phosphoethanolamine + CO2</text>
        <dbReference type="Rhea" id="RHEA:20828"/>
        <dbReference type="ChEBI" id="CHEBI:15378"/>
        <dbReference type="ChEBI" id="CHEBI:16526"/>
        <dbReference type="ChEBI" id="CHEBI:57262"/>
        <dbReference type="ChEBI" id="CHEBI:64612"/>
        <dbReference type="EC" id="4.1.1.65"/>
    </reaction>
</comment>
<keyword evidence="10 13" id="KW-1208">Phospholipid metabolism</keyword>
<dbReference type="PANTHER" id="PTHR10067:SF6">
    <property type="entry name" value="PHOSPHATIDYLSERINE DECARBOXYLASE PROENZYME, MITOCHONDRIAL"/>
    <property type="match status" value="1"/>
</dbReference>
<keyword evidence="2 13" id="KW-0444">Lipid biosynthesis</keyword>
<evidence type="ECO:0000256" key="6">
    <source>
        <dbReference type="ARBA" id="ARBA00023098"/>
    </source>
</evidence>
<keyword evidence="15" id="KW-1185">Reference proteome</keyword>
<comment type="cofactor">
    <cofactor evidence="13">
        <name>pyruvate</name>
        <dbReference type="ChEBI" id="CHEBI:15361"/>
    </cofactor>
    <text evidence="13">Binds 1 pyruvoyl group covalently per subunit.</text>
</comment>
<dbReference type="InterPro" id="IPR003817">
    <property type="entry name" value="PS_Dcarbxylase"/>
</dbReference>
<evidence type="ECO:0000256" key="9">
    <source>
        <dbReference type="ARBA" id="ARBA00023239"/>
    </source>
</evidence>
<feature type="topological domain" description="Mitochondrial matrix" evidence="13">
    <location>
        <begin position="1"/>
        <end position="71"/>
    </location>
</feature>
<comment type="subunit">
    <text evidence="13">Heterodimer of a large membrane-associated beta subunit and a small pyruvoyl-containing alpha subunit.</text>
</comment>
<keyword evidence="5 13" id="KW-1133">Transmembrane helix</keyword>
<feature type="topological domain" description="Mitochondrial intermembrane" evidence="13">
    <location>
        <begin position="91"/>
        <end position="416"/>
    </location>
</feature>
<dbReference type="EC" id="4.1.1.65" evidence="13"/>
<evidence type="ECO:0000313" key="14">
    <source>
        <dbReference type="EMBL" id="KAG5681798.1"/>
    </source>
</evidence>
<keyword evidence="13" id="KW-0999">Mitochondrion inner membrane</keyword>
<dbReference type="AlphaFoldDB" id="A0A9J6CJP5"/>
<evidence type="ECO:0000313" key="15">
    <source>
        <dbReference type="Proteomes" id="UP001107558"/>
    </source>
</evidence>
<protein>
    <recommendedName>
        <fullName evidence="13">Phosphatidylserine decarboxylase proenzyme, mitochondrial</fullName>
        <ecNumber evidence="13">4.1.1.65</ecNumber>
    </recommendedName>
    <component>
        <recommendedName>
            <fullName evidence="13">Phosphatidylserine decarboxylase beta chain</fullName>
        </recommendedName>
    </component>
    <component>
        <recommendedName>
            <fullName evidence="13">Phosphatidylserine decarboxylase alpha chain</fullName>
        </recommendedName>
    </component>
</protein>
<feature type="site" description="Cleavage (non-hydrolytic); by autocatalysis" evidence="13">
    <location>
        <begin position="371"/>
        <end position="372"/>
    </location>
</feature>
<comment type="pathway">
    <text evidence="1">Lipid metabolism.</text>
</comment>
<sequence length="416" mass="47457">MAVYFIPKTKLISRATNNFRPKQWTSKWTIIRRPFSQSQQQYHQQNSNSTNAKNQNTRKGGWLSWQGAILRWTPLGICIIAAAHWHLHKRECERRGLPKTATAWQTNVYCSLPLRLMSRCWGWLADREVPEILRPSIFGIYSSSFGVNLEEAVVSDLKYYRSLSEFFTRSIKEECRTIASDCVVSPCDGRVLHCGIVTNETHLEQVKGVTYSLESFLGPKWKKDTSSSASYIENLKQNQEGTNLYHCVIYLAPGDYHRFHSPTSWKPNIRRHFHGELLSVNPKIANLVPGLFCINERAAYIGEWEHGFFSFTAVGATNVGSVQVFIDQDLKTNRWRGLKVGTMREKDFDELAMNNDIFLNKGELLGQFNMGSTIVLVFEAPSSFRFNLSPNQGVKVGQSLGCIYDNDNDSGMESEE</sequence>
<keyword evidence="3 13" id="KW-0812">Transmembrane</keyword>
<dbReference type="NCBIfam" id="TIGR00163">
    <property type="entry name" value="PS_decarb"/>
    <property type="match status" value="1"/>
</dbReference>
<dbReference type="InterPro" id="IPR033661">
    <property type="entry name" value="PSD_type1_euk"/>
</dbReference>
<comment type="subcellular location">
    <molecule>Phosphatidylserine decarboxylase beta chain</molecule>
    <subcellularLocation>
        <location evidence="13">Mitochondrion inner membrane</location>
        <topology evidence="13">Single-pass membrane protein</topology>
        <orientation evidence="13">Intermembrane side</orientation>
    </subcellularLocation>
</comment>
<comment type="pathway">
    <text evidence="13">Phospholipid metabolism; phosphatidylethanolamine biosynthesis; phosphatidylethanolamine from CDP-diacylglycerol: step 2/2.</text>
</comment>
<evidence type="ECO:0000256" key="4">
    <source>
        <dbReference type="ARBA" id="ARBA00022793"/>
    </source>
</evidence>
<evidence type="ECO:0000256" key="5">
    <source>
        <dbReference type="ARBA" id="ARBA00022989"/>
    </source>
</evidence>
<dbReference type="EMBL" id="JADBJN010000001">
    <property type="protein sequence ID" value="KAG5681798.1"/>
    <property type="molecule type" value="Genomic_DNA"/>
</dbReference>
<gene>
    <name evidence="14" type="ORF">PVAND_011206</name>
</gene>
<dbReference type="HAMAP" id="MF_03208">
    <property type="entry name" value="PS_decarb_PSD_B_type1_euk"/>
    <property type="match status" value="1"/>
</dbReference>
<evidence type="ECO:0000256" key="3">
    <source>
        <dbReference type="ARBA" id="ARBA00022692"/>
    </source>
</evidence>
<keyword evidence="7 13" id="KW-0472">Membrane</keyword>
<evidence type="ECO:0000256" key="7">
    <source>
        <dbReference type="ARBA" id="ARBA00023136"/>
    </source>
</evidence>
<evidence type="ECO:0000256" key="12">
    <source>
        <dbReference type="ARBA" id="ARBA00045136"/>
    </source>
</evidence>
<accession>A0A9J6CJP5</accession>
<dbReference type="Proteomes" id="UP001107558">
    <property type="component" value="Chromosome 1"/>
</dbReference>
<comment type="function">
    <text evidence="12">Catalyzes the formation of phosphatidylethanolamine (PtdEtn) from phosphatidylserine (PtdSer). Plays a central role in phospholipid metabolism and in the interorganelle trafficking of phosphatidylserine. May be involved in lipid droplet biogenesis at the endoplasmic reticulum membrane.</text>
</comment>
<comment type="subcellular location">
    <molecule>Phosphatidylserine decarboxylase alpha chain</molecule>
    <subcellularLocation>
        <location evidence="13">Mitochondrion inner membrane</location>
        <topology evidence="13">Peripheral membrane protein</topology>
        <orientation evidence="13">Intermembrane side</orientation>
    </subcellularLocation>
    <text evidence="13">Anchored to the mitochondrial inner membrane through its interaction with the integral membrane beta chain.</text>
</comment>
<organism evidence="14 15">
    <name type="scientific">Polypedilum vanderplanki</name>
    <name type="common">Sleeping chironomid midge</name>
    <dbReference type="NCBI Taxonomy" id="319348"/>
    <lineage>
        <taxon>Eukaryota</taxon>
        <taxon>Metazoa</taxon>
        <taxon>Ecdysozoa</taxon>
        <taxon>Arthropoda</taxon>
        <taxon>Hexapoda</taxon>
        <taxon>Insecta</taxon>
        <taxon>Pterygota</taxon>
        <taxon>Neoptera</taxon>
        <taxon>Endopterygota</taxon>
        <taxon>Diptera</taxon>
        <taxon>Nematocera</taxon>
        <taxon>Chironomoidea</taxon>
        <taxon>Chironomidae</taxon>
        <taxon>Chironominae</taxon>
        <taxon>Polypedilum</taxon>
        <taxon>Polypedilum</taxon>
    </lineage>
</organism>
<evidence type="ECO:0000256" key="11">
    <source>
        <dbReference type="ARBA" id="ARBA00023317"/>
    </source>
</evidence>
<comment type="PTM">
    <text evidence="13">Is synthesized initially as an inactive proenzyme. Formation of the active enzyme involves a self-maturation process in which the active site pyruvoyl group is generated from an internal serine residue via an autocatalytic post-translational modification. Two non-identical subunits are generated from the proenzyme in this reaction, and the pyruvate is formed at the N-terminus of the alpha chain, which is derived from the carboxyl end of the proenzyme. The autoendoproteolytic cleavage occurs by a canonical serine protease mechanism, in which the side chain hydroxyl group of the serine supplies its oxygen atom to form the C-terminus of the beta chain, while the remainder of the serine residue undergoes an oxidative deamination to produce ammonia and the pyruvoyl prosthetic group on the alpha chain. During this reaction, the Ser that is part of the protease active site of the proenzyme becomes the pyruvoyl prosthetic group, which constitutes an essential element of the active site of the mature decarboxylase.</text>
</comment>
<feature type="chain" id="PRO_5039966343" description="Phosphatidylserine decarboxylase beta chain" evidence="13">
    <location>
        <begin position="1"/>
        <end position="371"/>
    </location>
</feature>
<evidence type="ECO:0000256" key="1">
    <source>
        <dbReference type="ARBA" id="ARBA00005189"/>
    </source>
</evidence>
<keyword evidence="4 13" id="KW-0210">Decarboxylase</keyword>
<feature type="modified residue" description="Pyruvic acid (Ser); by autocatalysis" evidence="13">
    <location>
        <position position="372"/>
    </location>
</feature>
<comment type="similarity">
    <text evidence="13">Belongs to the phosphatidylserine decarboxylase family. PSD-B subfamily. Eukaryotic type I sub-subfamily.</text>
</comment>
<feature type="active site" description="Charge relay system; for autoendoproteolytic cleavage activity" evidence="13">
    <location>
        <position position="372"/>
    </location>
</feature>
<evidence type="ECO:0000256" key="8">
    <source>
        <dbReference type="ARBA" id="ARBA00023209"/>
    </source>
</evidence>
<feature type="chain" id="PRO_5039966342" description="Phosphatidylserine decarboxylase alpha chain" evidence="13">
    <location>
        <begin position="372"/>
        <end position="416"/>
    </location>
</feature>
<feature type="active site" description="Charge relay system; for autoendoproteolytic cleavage activity" evidence="13">
    <location>
        <position position="188"/>
    </location>
</feature>
<dbReference type="Pfam" id="PF02666">
    <property type="entry name" value="PS_Dcarbxylase"/>
    <property type="match status" value="1"/>
</dbReference>
<evidence type="ECO:0000256" key="2">
    <source>
        <dbReference type="ARBA" id="ARBA00022516"/>
    </source>
</evidence>
<comment type="caution">
    <text evidence="14">The sequence shown here is derived from an EMBL/GenBank/DDBJ whole genome shotgun (WGS) entry which is preliminary data.</text>
</comment>
<keyword evidence="13" id="KW-0865">Zymogen</keyword>
<dbReference type="GO" id="GO:0004609">
    <property type="term" value="F:phosphatidylserine decarboxylase activity"/>
    <property type="evidence" value="ECO:0007669"/>
    <property type="project" value="UniProtKB-UniRule"/>
</dbReference>
<keyword evidence="6 13" id="KW-0443">Lipid metabolism</keyword>
<proteinExistence type="inferred from homology"/>
<keyword evidence="13" id="KW-0496">Mitochondrion</keyword>
<feature type="active site" description="Charge relay system; for autoendoproteolytic cleavage activity" evidence="13">
    <location>
        <position position="260"/>
    </location>
</feature>
<evidence type="ECO:0000256" key="13">
    <source>
        <dbReference type="HAMAP-Rule" id="MF_03208"/>
    </source>
</evidence>
<dbReference type="GO" id="GO:0006646">
    <property type="term" value="P:phosphatidylethanolamine biosynthetic process"/>
    <property type="evidence" value="ECO:0007669"/>
    <property type="project" value="UniProtKB-UniRule"/>
</dbReference>
<keyword evidence="9 13" id="KW-0456">Lyase</keyword>
<dbReference type="GO" id="GO:0005743">
    <property type="term" value="C:mitochondrial inner membrane"/>
    <property type="evidence" value="ECO:0007669"/>
    <property type="project" value="UniProtKB-SubCell"/>
</dbReference>
<reference evidence="14" key="1">
    <citation type="submission" date="2021-03" db="EMBL/GenBank/DDBJ databases">
        <title>Chromosome level genome of the anhydrobiotic midge Polypedilum vanderplanki.</title>
        <authorList>
            <person name="Yoshida Y."/>
            <person name="Kikawada T."/>
            <person name="Gusev O."/>
        </authorList>
    </citation>
    <scope>NUCLEOTIDE SEQUENCE</scope>
    <source>
        <strain evidence="14">NIAS01</strain>
        <tissue evidence="14">Whole body or cell culture</tissue>
    </source>
</reference>
<dbReference type="OrthoDB" id="4330at2759"/>
<dbReference type="PANTHER" id="PTHR10067">
    <property type="entry name" value="PHOSPHATIDYLSERINE DECARBOXYLASE"/>
    <property type="match status" value="1"/>
</dbReference>
<dbReference type="InterPro" id="IPR033177">
    <property type="entry name" value="PSD-B"/>
</dbReference>
<evidence type="ECO:0000256" key="10">
    <source>
        <dbReference type="ARBA" id="ARBA00023264"/>
    </source>
</evidence>
<keyword evidence="11 13" id="KW-0670">Pyruvate</keyword>
<keyword evidence="8 13" id="KW-0594">Phospholipid biosynthesis</keyword>
<dbReference type="GO" id="GO:0016540">
    <property type="term" value="P:protein autoprocessing"/>
    <property type="evidence" value="ECO:0007669"/>
    <property type="project" value="UniProtKB-UniRule"/>
</dbReference>
<name>A0A9J6CJP5_POLVA</name>
<feature type="active site" description="Schiff-base intermediate with substrate; via pyruvic acid; for decarboxylase activity" evidence="13">
    <location>
        <position position="372"/>
    </location>
</feature>